<feature type="non-terminal residue" evidence="1">
    <location>
        <position position="1"/>
    </location>
</feature>
<proteinExistence type="predicted"/>
<reference evidence="2" key="2">
    <citation type="submission" date="2024-04" db="EMBL/GenBank/DDBJ databases">
        <authorList>
            <person name="Chen Y."/>
            <person name="Shah S."/>
            <person name="Dougan E. K."/>
            <person name="Thang M."/>
            <person name="Chan C."/>
        </authorList>
    </citation>
    <scope>NUCLEOTIDE SEQUENCE [LARGE SCALE GENOMIC DNA]</scope>
</reference>
<dbReference type="Proteomes" id="UP001152797">
    <property type="component" value="Unassembled WGS sequence"/>
</dbReference>
<evidence type="ECO:0000313" key="2">
    <source>
        <dbReference type="EMBL" id="CAL1135748.1"/>
    </source>
</evidence>
<accession>A0A9P1C1E0</accession>
<comment type="caution">
    <text evidence="1">The sequence shown here is derived from an EMBL/GenBank/DDBJ whole genome shotgun (WGS) entry which is preliminary data.</text>
</comment>
<gene>
    <name evidence="1" type="ORF">C1SCF055_LOCUS10075</name>
</gene>
<dbReference type="EMBL" id="CAMXCT030000710">
    <property type="protein sequence ID" value="CAL4769685.1"/>
    <property type="molecule type" value="Genomic_DNA"/>
</dbReference>
<sequence>MRREQQAKASDHSEEELLKAVEDAKEAASVAATAAAEAKKEMEIKSHPTVHSTSIPRLAPNVAYATEVFVTERPTQVPEAHPTERPFTSTTTMRWRHACPDNTRAPRGTWVVYNLSSTPILHSCLAKSLKQKVPDECCRAPGTVNMVGATFEELYFSNDYGSCVTLTAAGPLAGAVAKVQCNSDNTVTLGESCDQDCSCKFQDVYTPGCYRASDALPGTAWFIVVAGCDCTEHK</sequence>
<dbReference type="OrthoDB" id="435473at2759"/>
<reference evidence="1" key="1">
    <citation type="submission" date="2022-10" db="EMBL/GenBank/DDBJ databases">
        <authorList>
            <person name="Chen Y."/>
            <person name="Dougan E. K."/>
            <person name="Chan C."/>
            <person name="Rhodes N."/>
            <person name="Thang M."/>
        </authorList>
    </citation>
    <scope>NUCLEOTIDE SEQUENCE</scope>
</reference>
<organism evidence="1">
    <name type="scientific">Cladocopium goreaui</name>
    <dbReference type="NCBI Taxonomy" id="2562237"/>
    <lineage>
        <taxon>Eukaryota</taxon>
        <taxon>Sar</taxon>
        <taxon>Alveolata</taxon>
        <taxon>Dinophyceae</taxon>
        <taxon>Suessiales</taxon>
        <taxon>Symbiodiniaceae</taxon>
        <taxon>Cladocopium</taxon>
    </lineage>
</organism>
<evidence type="ECO:0000313" key="1">
    <source>
        <dbReference type="EMBL" id="CAI3982373.1"/>
    </source>
</evidence>
<keyword evidence="3" id="KW-1185">Reference proteome</keyword>
<dbReference type="EMBL" id="CAMXCT010000710">
    <property type="protein sequence ID" value="CAI3982373.1"/>
    <property type="molecule type" value="Genomic_DNA"/>
</dbReference>
<evidence type="ECO:0000313" key="3">
    <source>
        <dbReference type="Proteomes" id="UP001152797"/>
    </source>
</evidence>
<protein>
    <submittedName>
        <fullName evidence="1">Uncharacterized protein</fullName>
    </submittedName>
</protein>
<dbReference type="EMBL" id="CAMXCT020000710">
    <property type="protein sequence ID" value="CAL1135748.1"/>
    <property type="molecule type" value="Genomic_DNA"/>
</dbReference>
<name>A0A9P1C1E0_9DINO</name>
<dbReference type="AlphaFoldDB" id="A0A9P1C1E0"/>